<gene>
    <name evidence="1" type="ORF">DET52_106115</name>
</gene>
<evidence type="ECO:0000313" key="2">
    <source>
        <dbReference type="Proteomes" id="UP000294848"/>
    </source>
</evidence>
<organism evidence="1 2">
    <name type="scientific">Sunxiuqinia elliptica</name>
    <dbReference type="NCBI Taxonomy" id="655355"/>
    <lineage>
        <taxon>Bacteria</taxon>
        <taxon>Pseudomonadati</taxon>
        <taxon>Bacteroidota</taxon>
        <taxon>Bacteroidia</taxon>
        <taxon>Marinilabiliales</taxon>
        <taxon>Prolixibacteraceae</taxon>
        <taxon>Sunxiuqinia</taxon>
    </lineage>
</organism>
<evidence type="ECO:0000313" key="1">
    <source>
        <dbReference type="EMBL" id="TDN99903.1"/>
    </source>
</evidence>
<accession>A0A4R6GWX7</accession>
<proteinExistence type="predicted"/>
<reference evidence="1 2" key="1">
    <citation type="submission" date="2019-03" db="EMBL/GenBank/DDBJ databases">
        <title>Freshwater and sediment microbial communities from various areas in North America, analyzing microbe dynamics in response to fracking.</title>
        <authorList>
            <person name="Lamendella R."/>
        </authorList>
    </citation>
    <scope>NUCLEOTIDE SEQUENCE [LARGE SCALE GENOMIC DNA]</scope>
    <source>
        <strain evidence="1 2">114D</strain>
    </source>
</reference>
<dbReference type="RefSeq" id="WP_133465455.1">
    <property type="nucleotide sequence ID" value="NZ_SNWI01000006.1"/>
</dbReference>
<dbReference type="Proteomes" id="UP000294848">
    <property type="component" value="Unassembled WGS sequence"/>
</dbReference>
<sequence length="196" mass="22187">MISNKKRNSAFAKRMLIGVPLLVGILCACNENNDPSDDVYAGRPDIPQNLSIDINADNQPDFLIEYEELATMDVPSSGGSIIGSICPVNDYELIYKSDEGHLFFEENDTIKRNRQEDYSLGSFPADLVSINRLEQHWDEHWEVLSESETSYFLAFQKTVENNSYIGWLKLEIDTLSGAISLLDKMISESEELIIKK</sequence>
<protein>
    <submittedName>
        <fullName evidence="1">Uncharacterized protein</fullName>
    </submittedName>
</protein>
<dbReference type="EMBL" id="SNWI01000006">
    <property type="protein sequence ID" value="TDN99903.1"/>
    <property type="molecule type" value="Genomic_DNA"/>
</dbReference>
<comment type="caution">
    <text evidence="1">The sequence shown here is derived from an EMBL/GenBank/DDBJ whole genome shotgun (WGS) entry which is preliminary data.</text>
</comment>
<dbReference type="AlphaFoldDB" id="A0A4R6GWX7"/>
<dbReference type="PROSITE" id="PS51257">
    <property type="entry name" value="PROKAR_LIPOPROTEIN"/>
    <property type="match status" value="1"/>
</dbReference>
<dbReference type="OrthoDB" id="9890693at2"/>
<name>A0A4R6GWX7_9BACT</name>